<keyword evidence="2" id="KW-0732">Signal</keyword>
<dbReference type="InterPro" id="IPR006710">
    <property type="entry name" value="Glyco_hydro_43"/>
</dbReference>
<dbReference type="AlphaFoldDB" id="A0A1H3XAG7"/>
<feature type="site" description="Important for catalytic activity, responsible for pKa modulation of the active site Glu and correct orientation of both the proton donor and substrate" evidence="6">
    <location>
        <position position="156"/>
    </location>
</feature>
<evidence type="ECO:0000256" key="4">
    <source>
        <dbReference type="ARBA" id="ARBA00023295"/>
    </source>
</evidence>
<dbReference type="InterPro" id="IPR023296">
    <property type="entry name" value="Glyco_hydro_beta-prop_sf"/>
</dbReference>
<evidence type="ECO:0000313" key="8">
    <source>
        <dbReference type="EMBL" id="SDZ96349.1"/>
    </source>
</evidence>
<name>A0A1H3XAG7_9BACT</name>
<dbReference type="PANTHER" id="PTHR43817">
    <property type="entry name" value="GLYCOSYL HYDROLASE"/>
    <property type="match status" value="1"/>
</dbReference>
<dbReference type="RefSeq" id="WP_089758012.1">
    <property type="nucleotide sequence ID" value="NZ_BKAT01000012.1"/>
</dbReference>
<accession>A0A1H3XAG7</accession>
<evidence type="ECO:0000256" key="6">
    <source>
        <dbReference type="PIRSR" id="PIRSR606710-2"/>
    </source>
</evidence>
<organism evidence="8 9">
    <name type="scientific">Chitinophaga terrae</name>
    <name type="common">ex Kim and Jung 2007</name>
    <dbReference type="NCBI Taxonomy" id="408074"/>
    <lineage>
        <taxon>Bacteria</taxon>
        <taxon>Pseudomonadati</taxon>
        <taxon>Bacteroidota</taxon>
        <taxon>Chitinophagia</taxon>
        <taxon>Chitinophagales</taxon>
        <taxon>Chitinophagaceae</taxon>
        <taxon>Chitinophaga</taxon>
    </lineage>
</organism>
<dbReference type="PANTHER" id="PTHR43817:SF1">
    <property type="entry name" value="HYDROLASE, FAMILY 43, PUTATIVE (AFU_ORTHOLOGUE AFUA_3G01660)-RELATED"/>
    <property type="match status" value="1"/>
</dbReference>
<dbReference type="InterPro" id="IPR016828">
    <property type="entry name" value="Alpha-L-arabinofuranosidase"/>
</dbReference>
<dbReference type="Proteomes" id="UP000199656">
    <property type="component" value="Unassembled WGS sequence"/>
</dbReference>
<gene>
    <name evidence="8" type="ORF">SAMN05660909_00356</name>
</gene>
<dbReference type="Pfam" id="PF04616">
    <property type="entry name" value="Glyco_hydro_43"/>
    <property type="match status" value="1"/>
</dbReference>
<evidence type="ECO:0000256" key="7">
    <source>
        <dbReference type="RuleBase" id="RU361187"/>
    </source>
</evidence>
<evidence type="ECO:0000256" key="5">
    <source>
        <dbReference type="PIRSR" id="PIRSR606710-1"/>
    </source>
</evidence>
<dbReference type="GO" id="GO:0004553">
    <property type="term" value="F:hydrolase activity, hydrolyzing O-glycosyl compounds"/>
    <property type="evidence" value="ECO:0007669"/>
    <property type="project" value="InterPro"/>
</dbReference>
<dbReference type="OrthoDB" id="177947at2"/>
<proteinExistence type="inferred from homology"/>
<dbReference type="CDD" id="cd18820">
    <property type="entry name" value="GH43_LbAraf43-like"/>
    <property type="match status" value="1"/>
</dbReference>
<dbReference type="PIRSF" id="PIRSF025414">
    <property type="entry name" value="Alpha-L-arabinofuranosidase"/>
    <property type="match status" value="1"/>
</dbReference>
<evidence type="ECO:0000313" key="9">
    <source>
        <dbReference type="Proteomes" id="UP000199656"/>
    </source>
</evidence>
<feature type="active site" description="Proton acceptor" evidence="5">
    <location>
        <position position="43"/>
    </location>
</feature>
<evidence type="ECO:0000256" key="3">
    <source>
        <dbReference type="ARBA" id="ARBA00022801"/>
    </source>
</evidence>
<feature type="active site" description="Proton donor" evidence="5">
    <location>
        <position position="216"/>
    </location>
</feature>
<comment type="similarity">
    <text evidence="1 7">Belongs to the glycosyl hydrolase 43 family.</text>
</comment>
<evidence type="ECO:0000256" key="2">
    <source>
        <dbReference type="ARBA" id="ARBA00022729"/>
    </source>
</evidence>
<sequence>MNSGMFFVRLLLLLIIYPSITYAQQVADTASLFRNPLLQSGPDPWVIRHNGFYYYMHTTGVDIVMYKTRKMSDLGKAKQVRIWTPPAKGPNARDIWAPELHRINNTWYIYYTAGSSDSIHPQHLFVMENKADDPTTGTWVDKGQLKDPAADNFALDATVFKYKGQHYFIWSGHNGKDNLQRLYIARMQNPWTMATHRVEIAAPIYDWEKDGIPVNEGPEILESPKGDIFLVYSASACWTESYALGIIKLKKGADPLDPANWTKMPTPYLTTNKENGAFGPGHNGFFKSPDGKEDWIIYHANSKAGQGCGGHRNPRIQKINWQPDGMPDFGVPVSINQPIRKPSGE</sequence>
<dbReference type="EMBL" id="FNRL01000001">
    <property type="protein sequence ID" value="SDZ96349.1"/>
    <property type="molecule type" value="Genomic_DNA"/>
</dbReference>
<reference evidence="9" key="1">
    <citation type="submission" date="2016-10" db="EMBL/GenBank/DDBJ databases">
        <authorList>
            <person name="Varghese N."/>
            <person name="Submissions S."/>
        </authorList>
    </citation>
    <scope>NUCLEOTIDE SEQUENCE [LARGE SCALE GENOMIC DNA]</scope>
    <source>
        <strain evidence="9">DSM 23920</strain>
    </source>
</reference>
<dbReference type="SUPFAM" id="SSF75005">
    <property type="entry name" value="Arabinanase/levansucrase/invertase"/>
    <property type="match status" value="1"/>
</dbReference>
<keyword evidence="4 7" id="KW-0326">Glycosidase</keyword>
<keyword evidence="3 7" id="KW-0378">Hydrolase</keyword>
<keyword evidence="9" id="KW-1185">Reference proteome</keyword>
<dbReference type="STRING" id="408074.SAMN05660909_00356"/>
<evidence type="ECO:0000256" key="1">
    <source>
        <dbReference type="ARBA" id="ARBA00009865"/>
    </source>
</evidence>
<dbReference type="GO" id="GO:0005975">
    <property type="term" value="P:carbohydrate metabolic process"/>
    <property type="evidence" value="ECO:0007669"/>
    <property type="project" value="InterPro"/>
</dbReference>
<protein>
    <submittedName>
        <fullName evidence="8">Beta-xylosidase, GH43 family</fullName>
    </submittedName>
</protein>
<dbReference type="Gene3D" id="2.115.10.20">
    <property type="entry name" value="Glycosyl hydrolase domain, family 43"/>
    <property type="match status" value="1"/>
</dbReference>